<proteinExistence type="predicted"/>
<dbReference type="Proteomes" id="UP001259492">
    <property type="component" value="Unassembled WGS sequence"/>
</dbReference>
<evidence type="ECO:0000313" key="1">
    <source>
        <dbReference type="EMBL" id="MDT0558024.1"/>
    </source>
</evidence>
<accession>A0ABU2YIM2</accession>
<evidence type="ECO:0008006" key="3">
    <source>
        <dbReference type="Google" id="ProtNLM"/>
    </source>
</evidence>
<comment type="caution">
    <text evidence="1">The sequence shown here is derived from an EMBL/GenBank/DDBJ whole genome shotgun (WGS) entry which is preliminary data.</text>
</comment>
<protein>
    <recommendedName>
        <fullName evidence="3">Glycerophosphodiester phosphodiesterase</fullName>
    </recommendedName>
</protein>
<sequence length="257" mass="29973">MTLNHSNKKKLITFNRIGKLFFVFALLVFAYSYSPYKLEFLGHYDKIWAHRTNDSGRLNSALNYYPGVEVDLTYNEIDDYLDVNHPYQTSVGLTFKDLINSIKSPLNLKGLWLDLKNLSETNQDIILKKITSALKQKDIDHGVVLIESPNPSLLQKFSDAGFKVSYYLPKELYKKTDSELLSEISKITEMLKNFPELPISTSHDDYEIIHKHFPKKDKYIWALVWTLNLDYFEVKRVLNDPKVRVVLVNYKTLKGNR</sequence>
<name>A0ABU2YIM2_9FLAO</name>
<keyword evidence="2" id="KW-1185">Reference proteome</keyword>
<dbReference type="EMBL" id="JAVRIA010000002">
    <property type="protein sequence ID" value="MDT0558024.1"/>
    <property type="molecule type" value="Genomic_DNA"/>
</dbReference>
<gene>
    <name evidence="1" type="ORF">RM697_05175</name>
</gene>
<reference evidence="1 2" key="1">
    <citation type="submission" date="2023-09" db="EMBL/GenBank/DDBJ databases">
        <authorList>
            <person name="Rey-Velasco X."/>
        </authorList>
    </citation>
    <scope>NUCLEOTIDE SEQUENCE [LARGE SCALE GENOMIC DNA]</scope>
    <source>
        <strain evidence="1 2">W332</strain>
    </source>
</reference>
<evidence type="ECO:0000313" key="2">
    <source>
        <dbReference type="Proteomes" id="UP001259492"/>
    </source>
</evidence>
<dbReference type="RefSeq" id="WP_311426796.1">
    <property type="nucleotide sequence ID" value="NZ_JAVRIA010000002.1"/>
</dbReference>
<organism evidence="1 2">
    <name type="scientific">Microcosmobacter mediterraneus</name>
    <dbReference type="NCBI Taxonomy" id="3075607"/>
    <lineage>
        <taxon>Bacteria</taxon>
        <taxon>Pseudomonadati</taxon>
        <taxon>Bacteroidota</taxon>
        <taxon>Flavobacteriia</taxon>
        <taxon>Flavobacteriales</taxon>
        <taxon>Flavobacteriaceae</taxon>
        <taxon>Microcosmobacter</taxon>
    </lineage>
</organism>